<accession>A0A1F5TSI6</accession>
<comment type="similarity">
    <text evidence="1">Belongs to the V-ATPase F subunit family.</text>
</comment>
<organism evidence="4 5">
    <name type="scientific">Candidatus Falkowbacteria bacterium RIFOXYD2_FULL_34_120</name>
    <dbReference type="NCBI Taxonomy" id="1798007"/>
    <lineage>
        <taxon>Bacteria</taxon>
        <taxon>Candidatus Falkowiibacteriota</taxon>
    </lineage>
</organism>
<dbReference type="Gene3D" id="3.40.50.10580">
    <property type="entry name" value="ATPase, V1 complex, subunit F"/>
    <property type="match status" value="1"/>
</dbReference>
<keyword evidence="3" id="KW-0406">Ion transport</keyword>
<proteinExistence type="inferred from homology"/>
<dbReference type="InterPro" id="IPR008218">
    <property type="entry name" value="ATPase_V1-cplx_f_g_su"/>
</dbReference>
<reference evidence="4 5" key="1">
    <citation type="journal article" date="2016" name="Nat. Commun.">
        <title>Thousands of microbial genomes shed light on interconnected biogeochemical processes in an aquifer system.</title>
        <authorList>
            <person name="Anantharaman K."/>
            <person name="Brown C.T."/>
            <person name="Hug L.A."/>
            <person name="Sharon I."/>
            <person name="Castelle C.J."/>
            <person name="Probst A.J."/>
            <person name="Thomas B.C."/>
            <person name="Singh A."/>
            <person name="Wilkins M.J."/>
            <person name="Karaoz U."/>
            <person name="Brodie E.L."/>
            <person name="Williams K.H."/>
            <person name="Hubbard S.S."/>
            <person name="Banfield J.F."/>
        </authorList>
    </citation>
    <scope>NUCLEOTIDE SEQUENCE [LARGE SCALE GENOMIC DNA]</scope>
</reference>
<keyword evidence="2" id="KW-0813">Transport</keyword>
<evidence type="ECO:0000256" key="3">
    <source>
        <dbReference type="ARBA" id="ARBA00023065"/>
    </source>
</evidence>
<evidence type="ECO:0000256" key="1">
    <source>
        <dbReference type="ARBA" id="ARBA00010148"/>
    </source>
</evidence>
<dbReference type="EMBL" id="MFGO01000001">
    <property type="protein sequence ID" value="OGF41936.1"/>
    <property type="molecule type" value="Genomic_DNA"/>
</dbReference>
<dbReference type="AlphaFoldDB" id="A0A1F5TSI6"/>
<evidence type="ECO:0000313" key="4">
    <source>
        <dbReference type="EMBL" id="OGF41936.1"/>
    </source>
</evidence>
<comment type="caution">
    <text evidence="4">The sequence shown here is derived from an EMBL/GenBank/DDBJ whole genome shotgun (WGS) entry which is preliminary data.</text>
</comment>
<dbReference type="InterPro" id="IPR036906">
    <property type="entry name" value="ATPase_V1_fsu_sf"/>
</dbReference>
<dbReference type="Proteomes" id="UP000177579">
    <property type="component" value="Unassembled WGS sequence"/>
</dbReference>
<evidence type="ECO:0000256" key="2">
    <source>
        <dbReference type="ARBA" id="ARBA00022448"/>
    </source>
</evidence>
<dbReference type="SUPFAM" id="SSF159468">
    <property type="entry name" value="AtpF-like"/>
    <property type="match status" value="1"/>
</dbReference>
<dbReference type="GO" id="GO:0046961">
    <property type="term" value="F:proton-transporting ATPase activity, rotational mechanism"/>
    <property type="evidence" value="ECO:0007669"/>
    <property type="project" value="InterPro"/>
</dbReference>
<evidence type="ECO:0000313" key="5">
    <source>
        <dbReference type="Proteomes" id="UP000177579"/>
    </source>
</evidence>
<dbReference type="Pfam" id="PF01990">
    <property type="entry name" value="ATP-synt_F"/>
    <property type="match status" value="1"/>
</dbReference>
<protein>
    <submittedName>
        <fullName evidence="4">V-type ATP synthase subunit F</fullName>
    </submittedName>
</protein>
<sequence length="105" mass="11394">MKEYKIAIIGNHNAILGFSSLGIDVFGLNDNNAKEQAVKILDSGNYAIVFITEDWAEKLEKVLDEYYSRALPAIVSVPSPKGSSGVALKNLKKIVEQAVGSDILK</sequence>
<gene>
    <name evidence="4" type="ORF">A2531_04875</name>
</gene>
<name>A0A1F5TSI6_9BACT</name>